<dbReference type="AlphaFoldDB" id="A0AB34JH05"/>
<dbReference type="Pfam" id="PF02836">
    <property type="entry name" value="Glyco_hydro_2_C"/>
    <property type="match status" value="1"/>
</dbReference>
<dbReference type="GO" id="GO:0004553">
    <property type="term" value="F:hydrolase activity, hydrolyzing O-glycosyl compounds"/>
    <property type="evidence" value="ECO:0007669"/>
    <property type="project" value="InterPro"/>
</dbReference>
<reference evidence="2 3" key="1">
    <citation type="journal article" date="2024" name="Science">
        <title>Giant polyketide synthase enzymes in the biosynthesis of giant marine polyether toxins.</title>
        <authorList>
            <person name="Fallon T.R."/>
            <person name="Shende V.V."/>
            <person name="Wierzbicki I.H."/>
            <person name="Pendleton A.L."/>
            <person name="Watervoot N.F."/>
            <person name="Auber R.P."/>
            <person name="Gonzalez D.J."/>
            <person name="Wisecaver J.H."/>
            <person name="Moore B.S."/>
        </authorList>
    </citation>
    <scope>NUCLEOTIDE SEQUENCE [LARGE SCALE GENOMIC DNA]</scope>
    <source>
        <strain evidence="2 3">12B1</strain>
    </source>
</reference>
<dbReference type="SUPFAM" id="SSF49303">
    <property type="entry name" value="beta-Galactosidase/glucuronidase domain"/>
    <property type="match status" value="1"/>
</dbReference>
<evidence type="ECO:0000259" key="1">
    <source>
        <dbReference type="Pfam" id="PF02836"/>
    </source>
</evidence>
<evidence type="ECO:0000313" key="2">
    <source>
        <dbReference type="EMBL" id="KAL1520238.1"/>
    </source>
</evidence>
<dbReference type="GO" id="GO:0005975">
    <property type="term" value="P:carbohydrate metabolic process"/>
    <property type="evidence" value="ECO:0007669"/>
    <property type="project" value="InterPro"/>
</dbReference>
<dbReference type="InterPro" id="IPR006101">
    <property type="entry name" value="Glyco_hydro_2"/>
</dbReference>
<dbReference type="PANTHER" id="PTHR42732:SF1">
    <property type="entry name" value="BETA-MANNOSIDASE"/>
    <property type="match status" value="1"/>
</dbReference>
<gene>
    <name evidence="2" type="ORF">AB1Y20_023708</name>
</gene>
<sequence>MALPQFPNFSRPTTALTGEWRFGFDAAFGDVTAPLDPRAIATPFTAHVPSAFDVASPGERGRRGTAFYRTTLPLPPHHRGRLHFAACAFYCRVFLDSLELGDHRAGGYVPFWLDVPPAAAAARELLVLADNRFNASTAPTHTGGDFYMYGGLTRAVTLHDLGAPSRGAYFDFVGAAPINASAVRLRVALRAARALERVGVAFDGGRAPTSFVVAHGRGELELAVPCAQLWSVGAPRLHTLTATLHNGDAVTVRFGLRVLSVDEGGGIRLNGAPLQLKGVNRHTMSPASGSALTLAEVRRDVALLVELGANYVRGAHYPQDQAFLELCDEAGLLVWEEALGPQVTLADMRSPAFMAAQLQQLDEMVLASYSHPSVIIHAFFNEGPSDDPAACFAYNASARAIRALVAPSHRLVTWASSAKEKDVCLGAADVLSFNDYPGWYTASIGQVRATWAAHAAWAKAHFASKPFLISETGGGGIFEWRNASAPKWSQEYQEALVRADVQAALGLWPQVAGISIWQFSDIKADDGATAACGSCVYSTPYDAATPMNCSYISASCWRPGGENHKGLLDFWRRKKLAFHAVKALFAQNDSMLAADEHAAGHIELL</sequence>
<organism evidence="2 3">
    <name type="scientific">Prymnesium parvum</name>
    <name type="common">Toxic golden alga</name>
    <dbReference type="NCBI Taxonomy" id="97485"/>
    <lineage>
        <taxon>Eukaryota</taxon>
        <taxon>Haptista</taxon>
        <taxon>Haptophyta</taxon>
        <taxon>Prymnesiophyceae</taxon>
        <taxon>Prymnesiales</taxon>
        <taxon>Prymnesiaceae</taxon>
        <taxon>Prymnesium</taxon>
    </lineage>
</organism>
<comment type="caution">
    <text evidence="2">The sequence shown here is derived from an EMBL/GenBank/DDBJ whole genome shotgun (WGS) entry which is preliminary data.</text>
</comment>
<evidence type="ECO:0000313" key="3">
    <source>
        <dbReference type="Proteomes" id="UP001515480"/>
    </source>
</evidence>
<dbReference type="Gene3D" id="3.20.20.80">
    <property type="entry name" value="Glycosidases"/>
    <property type="match status" value="1"/>
</dbReference>
<protein>
    <recommendedName>
        <fullName evidence="1">Glycoside hydrolase family 2 catalytic domain-containing protein</fullName>
    </recommendedName>
</protein>
<dbReference type="InterPro" id="IPR008979">
    <property type="entry name" value="Galactose-bd-like_sf"/>
</dbReference>
<dbReference type="Proteomes" id="UP001515480">
    <property type="component" value="Unassembled WGS sequence"/>
</dbReference>
<accession>A0AB34JH05</accession>
<dbReference type="InterPro" id="IPR017853">
    <property type="entry name" value="GH"/>
</dbReference>
<dbReference type="Gene3D" id="2.60.120.260">
    <property type="entry name" value="Galactose-binding domain-like"/>
    <property type="match status" value="1"/>
</dbReference>
<dbReference type="PRINTS" id="PR00132">
    <property type="entry name" value="GLHYDRLASE2"/>
</dbReference>
<dbReference type="InterPro" id="IPR051913">
    <property type="entry name" value="GH2_Domain-Containing"/>
</dbReference>
<dbReference type="EMBL" id="JBGBPQ010000009">
    <property type="protein sequence ID" value="KAL1520238.1"/>
    <property type="molecule type" value="Genomic_DNA"/>
</dbReference>
<dbReference type="SUPFAM" id="SSF51445">
    <property type="entry name" value="(Trans)glycosidases"/>
    <property type="match status" value="1"/>
</dbReference>
<dbReference type="PANTHER" id="PTHR42732">
    <property type="entry name" value="BETA-GALACTOSIDASE"/>
    <property type="match status" value="1"/>
</dbReference>
<dbReference type="InterPro" id="IPR036156">
    <property type="entry name" value="Beta-gal/glucu_dom_sf"/>
</dbReference>
<feature type="domain" description="Glycoside hydrolase family 2 catalytic" evidence="1">
    <location>
        <begin position="265"/>
        <end position="532"/>
    </location>
</feature>
<proteinExistence type="predicted"/>
<dbReference type="InterPro" id="IPR006103">
    <property type="entry name" value="Glyco_hydro_2_cat"/>
</dbReference>
<dbReference type="SUPFAM" id="SSF49785">
    <property type="entry name" value="Galactose-binding domain-like"/>
    <property type="match status" value="1"/>
</dbReference>
<name>A0AB34JH05_PRYPA</name>
<keyword evidence="3" id="KW-1185">Reference proteome</keyword>